<evidence type="ECO:0000256" key="3">
    <source>
        <dbReference type="ARBA" id="ARBA00023163"/>
    </source>
</evidence>
<keyword evidence="2" id="KW-0238">DNA-binding</keyword>
<dbReference type="PANTHER" id="PTHR40661">
    <property type="match status" value="1"/>
</dbReference>
<dbReference type="SUPFAM" id="SSF51306">
    <property type="entry name" value="LexA/Signal peptidase"/>
    <property type="match status" value="1"/>
</dbReference>
<evidence type="ECO:0000313" key="6">
    <source>
        <dbReference type="Proteomes" id="UP000509568"/>
    </source>
</evidence>
<dbReference type="SMART" id="SM00530">
    <property type="entry name" value="HTH_XRE"/>
    <property type="match status" value="1"/>
</dbReference>
<dbReference type="InterPro" id="IPR036286">
    <property type="entry name" value="LexA/Signal_pep-like_sf"/>
</dbReference>
<evidence type="ECO:0000259" key="4">
    <source>
        <dbReference type="PROSITE" id="PS50943"/>
    </source>
</evidence>
<reference evidence="5 6" key="1">
    <citation type="submission" date="2020-06" db="EMBL/GenBank/DDBJ databases">
        <title>Pseudomonas eucalypticola sp. nov., an endophyte of Eucalyptus dunnii leaves with biocontrol ability of eucalyptus leaf blight.</title>
        <authorList>
            <person name="Liu Y."/>
            <person name="Song Z."/>
            <person name="Zeng H."/>
            <person name="Lu M."/>
            <person name="Wang X."/>
            <person name="Lian X."/>
            <person name="Zhang Q."/>
        </authorList>
    </citation>
    <scope>NUCLEOTIDE SEQUENCE [LARGE SCALE GENOMIC DNA]</scope>
    <source>
        <strain evidence="5 6">NP-1</strain>
    </source>
</reference>
<keyword evidence="1" id="KW-0805">Transcription regulation</keyword>
<dbReference type="PROSITE" id="PS50943">
    <property type="entry name" value="HTH_CROC1"/>
    <property type="match status" value="1"/>
</dbReference>
<evidence type="ECO:0000256" key="1">
    <source>
        <dbReference type="ARBA" id="ARBA00023015"/>
    </source>
</evidence>
<keyword evidence="6" id="KW-1185">Reference proteome</keyword>
<dbReference type="PANTHER" id="PTHR40661:SF3">
    <property type="entry name" value="FELS-1 PROPHAGE TRANSCRIPTIONAL REGULATOR"/>
    <property type="match status" value="1"/>
</dbReference>
<evidence type="ECO:0000256" key="2">
    <source>
        <dbReference type="ARBA" id="ARBA00023125"/>
    </source>
</evidence>
<dbReference type="Proteomes" id="UP000509568">
    <property type="component" value="Chromosome"/>
</dbReference>
<keyword evidence="3" id="KW-0804">Transcription</keyword>
<dbReference type="RefSeq" id="WP_158158063.1">
    <property type="nucleotide sequence ID" value="NZ_CP056030.1"/>
</dbReference>
<dbReference type="GO" id="GO:0003677">
    <property type="term" value="F:DNA binding"/>
    <property type="evidence" value="ECO:0007669"/>
    <property type="project" value="UniProtKB-KW"/>
</dbReference>
<evidence type="ECO:0000313" key="5">
    <source>
        <dbReference type="EMBL" id="QKZ04334.1"/>
    </source>
</evidence>
<dbReference type="SUPFAM" id="SSF47413">
    <property type="entry name" value="lambda repressor-like DNA-binding domains"/>
    <property type="match status" value="1"/>
</dbReference>
<dbReference type="KEGG" id="pez:HWQ56_11270"/>
<dbReference type="EMBL" id="CP056030">
    <property type="protein sequence ID" value="QKZ04334.1"/>
    <property type="molecule type" value="Genomic_DNA"/>
</dbReference>
<dbReference type="Pfam" id="PF01381">
    <property type="entry name" value="HTH_3"/>
    <property type="match status" value="1"/>
</dbReference>
<dbReference type="InterPro" id="IPR001387">
    <property type="entry name" value="Cro/C1-type_HTH"/>
</dbReference>
<sequence length="238" mass="24885">MKTEQAAAAAGAQGANGLTGTGAETFALEGLGQRIADVADGLGGKRNLARRSGVHETQLYKYIRGASAPSLGVCLAIARAGGVSLDWLVSGEGSAQPSAPGITWVQRYPAEVCPMQLPWPGSVAAIEPLPLNPVELQQRGLAEHSLVAVQVPRGQGGAPLEEGGTVLIDRAAPGLAGDGLYLVELGATLRVQRLQFQVDGSLTLLAINPRFRDLHLPVKRLGELSVIGRVLWFCSWQG</sequence>
<dbReference type="Gene3D" id="1.10.260.40">
    <property type="entry name" value="lambda repressor-like DNA-binding domains"/>
    <property type="match status" value="1"/>
</dbReference>
<dbReference type="CDD" id="cd06529">
    <property type="entry name" value="S24_LexA-like"/>
    <property type="match status" value="1"/>
</dbReference>
<proteinExistence type="predicted"/>
<name>A0A7D5D6C4_9PSED</name>
<organism evidence="5 6">
    <name type="scientific">Pseudomonas eucalypticola</name>
    <dbReference type="NCBI Taxonomy" id="2599595"/>
    <lineage>
        <taxon>Bacteria</taxon>
        <taxon>Pseudomonadati</taxon>
        <taxon>Pseudomonadota</taxon>
        <taxon>Gammaproteobacteria</taxon>
        <taxon>Pseudomonadales</taxon>
        <taxon>Pseudomonadaceae</taxon>
        <taxon>Pseudomonas</taxon>
    </lineage>
</organism>
<dbReference type="CDD" id="cd00093">
    <property type="entry name" value="HTH_XRE"/>
    <property type="match status" value="1"/>
</dbReference>
<accession>A0A7D5D6C4</accession>
<protein>
    <submittedName>
        <fullName evidence="5">Helix-turn-helix domain-containing protein</fullName>
    </submittedName>
</protein>
<dbReference type="InterPro" id="IPR010982">
    <property type="entry name" value="Lambda_DNA-bd_dom_sf"/>
</dbReference>
<feature type="domain" description="HTH cro/C1-type" evidence="4">
    <location>
        <begin position="48"/>
        <end position="88"/>
    </location>
</feature>
<dbReference type="AlphaFoldDB" id="A0A7D5D6C4"/>
<gene>
    <name evidence="5" type="ORF">HWQ56_11270</name>
</gene>
<dbReference type="InterPro" id="IPR039418">
    <property type="entry name" value="LexA-like"/>
</dbReference>